<name>E4V5M0_ARTGP</name>
<gene>
    <name evidence="2" type="ORF">MGYG_08407</name>
</gene>
<evidence type="ECO:0000259" key="1">
    <source>
        <dbReference type="Pfam" id="PF22936"/>
    </source>
</evidence>
<dbReference type="eggNOG" id="ENOG502RJ1G">
    <property type="taxonomic scope" value="Eukaryota"/>
</dbReference>
<evidence type="ECO:0000313" key="2">
    <source>
        <dbReference type="EMBL" id="EFR05395.1"/>
    </source>
</evidence>
<dbReference type="AlphaFoldDB" id="E4V5M0"/>
<keyword evidence="3" id="KW-1185">Reference proteome</keyword>
<dbReference type="InterPro" id="IPR054722">
    <property type="entry name" value="PolX-like_BBD"/>
</dbReference>
<dbReference type="OrthoDB" id="10582929at2759"/>
<dbReference type="RefSeq" id="XP_003169502.1">
    <property type="nucleotide sequence ID" value="XM_003169454.1"/>
</dbReference>
<dbReference type="HOGENOM" id="CLU_1015544_0_0_1"/>
<reference evidence="3" key="1">
    <citation type="journal article" date="2012" name="MBio">
        <title>Comparative genome analysis of Trichophyton rubrum and related dermatophytes reveals candidate genes involved in infection.</title>
        <authorList>
            <person name="Martinez D.A."/>
            <person name="Oliver B.G."/>
            <person name="Graeser Y."/>
            <person name="Goldberg J.M."/>
            <person name="Li W."/>
            <person name="Martinez-Rossi N.M."/>
            <person name="Monod M."/>
            <person name="Shelest E."/>
            <person name="Barton R.C."/>
            <person name="Birch E."/>
            <person name="Brakhage A.A."/>
            <person name="Chen Z."/>
            <person name="Gurr S.J."/>
            <person name="Heiman D."/>
            <person name="Heitman J."/>
            <person name="Kosti I."/>
            <person name="Rossi A."/>
            <person name="Saif S."/>
            <person name="Samalova M."/>
            <person name="Saunders C.W."/>
            <person name="Shea T."/>
            <person name="Summerbell R.C."/>
            <person name="Xu J."/>
            <person name="Young S."/>
            <person name="Zeng Q."/>
            <person name="Birren B.W."/>
            <person name="Cuomo C.A."/>
            <person name="White T.C."/>
        </authorList>
    </citation>
    <scope>NUCLEOTIDE SEQUENCE [LARGE SCALE GENOMIC DNA]</scope>
    <source>
        <strain evidence="3">ATCC MYA-4604 / CBS 118893</strain>
    </source>
</reference>
<dbReference type="EMBL" id="DS989830">
    <property type="protein sequence ID" value="EFR05395.1"/>
    <property type="molecule type" value="Genomic_DNA"/>
</dbReference>
<dbReference type="STRING" id="535722.E4V5M0"/>
<dbReference type="GeneID" id="10024732"/>
<accession>E4V5M0</accession>
<dbReference type="Pfam" id="PF22936">
    <property type="entry name" value="Pol_BBD"/>
    <property type="match status" value="1"/>
</dbReference>
<dbReference type="InParanoid" id="E4V5M0"/>
<dbReference type="Proteomes" id="UP000002669">
    <property type="component" value="Unassembled WGS sequence"/>
</dbReference>
<proteinExistence type="predicted"/>
<feature type="domain" description="Retrovirus-related Pol polyprotein from transposon TNT 1-94-like beta-barrel" evidence="1">
    <location>
        <begin position="183"/>
        <end position="232"/>
    </location>
</feature>
<organism evidence="3">
    <name type="scientific">Arthroderma gypseum (strain ATCC MYA-4604 / CBS 118893)</name>
    <name type="common">Microsporum gypseum</name>
    <dbReference type="NCBI Taxonomy" id="535722"/>
    <lineage>
        <taxon>Eukaryota</taxon>
        <taxon>Fungi</taxon>
        <taxon>Dikarya</taxon>
        <taxon>Ascomycota</taxon>
        <taxon>Pezizomycotina</taxon>
        <taxon>Eurotiomycetes</taxon>
        <taxon>Eurotiomycetidae</taxon>
        <taxon>Onygenales</taxon>
        <taxon>Arthrodermataceae</taxon>
        <taxon>Nannizzia</taxon>
    </lineage>
</organism>
<sequence>MRFHFSYDKPGFHNTLMDPTEYKNFTQMGYPVPPVEALNRLLDAIKDEMALWANDITNSLDNTKLADVTKEHFLNICSKTKARALTSRPRLQRLRRPRIFLHHQTNANDLTERKVGHHQTSTRLVPKGYWAYKYTWRRQKKPEVVETATNEFAASFAGLVLGDVNNHRPIISAVPAAHGAKTWIADTGSAYNICSDLAAFIEYEPIQTKNVSGWQGSSSPIIGKGKVQIPLLLGDGTVNELVVNSYSLDNVSEQRTEPTSRRRIIQYVSYRATL</sequence>
<protein>
    <recommendedName>
        <fullName evidence="1">Retrovirus-related Pol polyprotein from transposon TNT 1-94-like beta-barrel domain-containing protein</fullName>
    </recommendedName>
</protein>
<evidence type="ECO:0000313" key="3">
    <source>
        <dbReference type="Proteomes" id="UP000002669"/>
    </source>
</evidence>
<dbReference type="VEuPathDB" id="FungiDB:MGYG_08407"/>